<evidence type="ECO:0000313" key="2">
    <source>
        <dbReference type="Proteomes" id="UP000267536"/>
    </source>
</evidence>
<dbReference type="Proteomes" id="UP000267536">
    <property type="component" value="Unassembled WGS sequence"/>
</dbReference>
<dbReference type="EMBL" id="RKMH01000009">
    <property type="protein sequence ID" value="RPA59485.1"/>
    <property type="molecule type" value="Genomic_DNA"/>
</dbReference>
<dbReference type="OrthoDB" id="2426596at2"/>
<comment type="caution">
    <text evidence="1">The sequence shown here is derived from an EMBL/GenBank/DDBJ whole genome shotgun (WGS) entry which is preliminary data.</text>
</comment>
<reference evidence="1 2" key="1">
    <citation type="submission" date="2018-11" db="EMBL/GenBank/DDBJ databases">
        <title>Draft genome sequence of Gordonia sp. RS15-1S isolated from rice stems.</title>
        <authorList>
            <person name="Muangham S."/>
        </authorList>
    </citation>
    <scope>NUCLEOTIDE SEQUENCE [LARGE SCALE GENOMIC DNA]</scope>
    <source>
        <strain evidence="1 2">RS15-1S</strain>
    </source>
</reference>
<evidence type="ECO:0000313" key="1">
    <source>
        <dbReference type="EMBL" id="RPA59485.1"/>
    </source>
</evidence>
<keyword evidence="2" id="KW-1185">Reference proteome</keyword>
<gene>
    <name evidence="1" type="ORF">EF294_13455</name>
</gene>
<proteinExistence type="predicted"/>
<accession>A0A3N4GBA5</accession>
<protein>
    <submittedName>
        <fullName evidence="1">Uncharacterized protein</fullName>
    </submittedName>
</protein>
<name>A0A3N4GBA5_9ACTN</name>
<dbReference type="RefSeq" id="WP_123930740.1">
    <property type="nucleotide sequence ID" value="NZ_JBPSDP010000008.1"/>
</dbReference>
<sequence>MIPDHIASGPTELWQIAVATSLLRSHTATPEDCYFLIWEGWPYPEYKSTAAAQVDLRGGVFDSETIVRSYYLFRGSSDLFAWTEPSESGAHQPPLEKLLPLPSFIWPSDRAWCITKDVDPHFASIGANTRAVDELLSDTRIDVVVDDPTSEPPRYT</sequence>
<organism evidence="1 2">
    <name type="scientific">Gordonia oryzae</name>
    <dbReference type="NCBI Taxonomy" id="2487349"/>
    <lineage>
        <taxon>Bacteria</taxon>
        <taxon>Bacillati</taxon>
        <taxon>Actinomycetota</taxon>
        <taxon>Actinomycetes</taxon>
        <taxon>Mycobacteriales</taxon>
        <taxon>Gordoniaceae</taxon>
        <taxon>Gordonia</taxon>
    </lineage>
</organism>
<dbReference type="AlphaFoldDB" id="A0A3N4GBA5"/>